<proteinExistence type="predicted"/>
<evidence type="ECO:0000313" key="3">
    <source>
        <dbReference type="Proteomes" id="UP000683559"/>
    </source>
</evidence>
<keyword evidence="1" id="KW-0812">Transmembrane</keyword>
<organism evidence="2 3">
    <name type="scientific">Geomonas subterranea</name>
    <dbReference type="NCBI Taxonomy" id="2847989"/>
    <lineage>
        <taxon>Bacteria</taxon>
        <taxon>Pseudomonadati</taxon>
        <taxon>Thermodesulfobacteriota</taxon>
        <taxon>Desulfuromonadia</taxon>
        <taxon>Geobacterales</taxon>
        <taxon>Geobacteraceae</taxon>
        <taxon>Geomonas</taxon>
    </lineage>
</organism>
<name>A0ABX8LJN3_9BACT</name>
<evidence type="ECO:0000313" key="2">
    <source>
        <dbReference type="EMBL" id="QXE91002.1"/>
    </source>
</evidence>
<keyword evidence="1" id="KW-0472">Membrane</keyword>
<keyword evidence="1" id="KW-1133">Transmembrane helix</keyword>
<accession>A0ABX8LJN3</accession>
<dbReference type="Pfam" id="PF13783">
    <property type="entry name" value="DUF4177"/>
    <property type="match status" value="1"/>
</dbReference>
<dbReference type="EMBL" id="CP077683">
    <property type="protein sequence ID" value="QXE91002.1"/>
    <property type="molecule type" value="Genomic_DNA"/>
</dbReference>
<reference evidence="2 3" key="1">
    <citation type="submission" date="2021-06" db="EMBL/GenBank/DDBJ databases">
        <title>Gemonas diversity in paddy soil.</title>
        <authorList>
            <person name="Liu G."/>
        </authorList>
    </citation>
    <scope>NUCLEOTIDE SEQUENCE [LARGE SCALE GENOMIC DNA]</scope>
    <source>
        <strain evidence="2 3">RG2</strain>
    </source>
</reference>
<sequence length="231" mass="25895">MVVKCPFCDFSGNVDAAKIPEEGKITRCPKCAKEFAISKKEVNENMNNTTTCPKCSNIQTNQEICEKCGVVFSKYKKNNITNRSTEFIDTSNCNKPSEINEDKSYNLELVNQSKLLVKSSIAIIMIMVLTLAGYVVLRSNSWEYKVVKLNGSMERTGADAFKVTTIVPSEENINKYGRDGWELVSSHLEYETAYPNFGNTDYVTGIQPNVRPQSLVLIFKRKGKLFGPKGT</sequence>
<feature type="transmembrane region" description="Helical" evidence="1">
    <location>
        <begin position="115"/>
        <end position="137"/>
    </location>
</feature>
<dbReference type="InterPro" id="IPR025234">
    <property type="entry name" value="YjzH-like"/>
</dbReference>
<gene>
    <name evidence="2" type="ORF">KP001_00165</name>
</gene>
<evidence type="ECO:0000256" key="1">
    <source>
        <dbReference type="SAM" id="Phobius"/>
    </source>
</evidence>
<dbReference type="NCBIfam" id="TIGR02098">
    <property type="entry name" value="MJ0042_CXXC"/>
    <property type="match status" value="1"/>
</dbReference>
<dbReference type="RefSeq" id="WP_217287595.1">
    <property type="nucleotide sequence ID" value="NZ_CP077683.1"/>
</dbReference>
<protein>
    <submittedName>
        <fullName evidence="2">DUF4177 domain-containing protein</fullName>
    </submittedName>
</protein>
<dbReference type="Proteomes" id="UP000683559">
    <property type="component" value="Chromosome"/>
</dbReference>
<keyword evidence="3" id="KW-1185">Reference proteome</keyword>
<dbReference type="InterPro" id="IPR011723">
    <property type="entry name" value="Znf/thioredoxin_put"/>
</dbReference>